<proteinExistence type="inferred from homology"/>
<evidence type="ECO:0000256" key="2">
    <source>
        <dbReference type="ARBA" id="ARBA00002035"/>
    </source>
</evidence>
<dbReference type="Gene3D" id="2.60.120.620">
    <property type="entry name" value="q2cbj1_9rhob like domain"/>
    <property type="match status" value="1"/>
</dbReference>
<keyword evidence="10" id="KW-0560">Oxidoreductase</keyword>
<reference evidence="15 16" key="1">
    <citation type="journal article" date="2016" name="Nat. Commun.">
        <title>Extremotolerant tardigrade genome and improved radiotolerance of human cultured cells by tardigrade-unique protein.</title>
        <authorList>
            <person name="Hashimoto T."/>
            <person name="Horikawa D.D."/>
            <person name="Saito Y."/>
            <person name="Kuwahara H."/>
            <person name="Kozuka-Hata H."/>
            <person name="Shin-I T."/>
            <person name="Minakuchi Y."/>
            <person name="Ohishi K."/>
            <person name="Motoyama A."/>
            <person name="Aizu T."/>
            <person name="Enomoto A."/>
            <person name="Kondo K."/>
            <person name="Tanaka S."/>
            <person name="Hara Y."/>
            <person name="Koshikawa S."/>
            <person name="Sagara H."/>
            <person name="Miura T."/>
            <person name="Yokobori S."/>
            <person name="Miyagawa K."/>
            <person name="Suzuki Y."/>
            <person name="Kubo T."/>
            <person name="Oyama M."/>
            <person name="Kohara Y."/>
            <person name="Fujiyama A."/>
            <person name="Arakawa K."/>
            <person name="Katayama T."/>
            <person name="Toyoda A."/>
            <person name="Kunieda T."/>
        </authorList>
    </citation>
    <scope>NUCLEOTIDE SEQUENCE [LARGE SCALE GENOMIC DNA]</scope>
    <source>
        <strain evidence="15 16">YOKOZUNA-1</strain>
    </source>
</reference>
<dbReference type="EC" id="1.14.11.2" evidence="5"/>
<feature type="chain" id="PRO_5008899203" description="procollagen-proline 4-dioxygenase" evidence="13">
    <location>
        <begin position="22"/>
        <end position="553"/>
    </location>
</feature>
<dbReference type="EMBL" id="BDGG01000013">
    <property type="protein sequence ID" value="GAV06584.1"/>
    <property type="molecule type" value="Genomic_DNA"/>
</dbReference>
<dbReference type="AlphaFoldDB" id="A0A1D1W584"/>
<dbReference type="Gene3D" id="1.25.40.10">
    <property type="entry name" value="Tetratricopeptide repeat domain"/>
    <property type="match status" value="1"/>
</dbReference>
<feature type="domain" description="Fe2OG dioxygenase" evidence="14">
    <location>
        <begin position="418"/>
        <end position="526"/>
    </location>
</feature>
<protein>
    <recommendedName>
        <fullName evidence="5">procollagen-proline 4-dioxygenase</fullName>
        <ecNumber evidence="5">1.14.11.2</ecNumber>
    </recommendedName>
</protein>
<dbReference type="InterPro" id="IPR044862">
    <property type="entry name" value="Pro_4_hyd_alph_FE2OG_OXY"/>
</dbReference>
<dbReference type="GO" id="GO:0005788">
    <property type="term" value="C:endoplasmic reticulum lumen"/>
    <property type="evidence" value="ECO:0007669"/>
    <property type="project" value="UniProtKB-SubCell"/>
</dbReference>
<dbReference type="Gene3D" id="6.10.140.1460">
    <property type="match status" value="1"/>
</dbReference>
<dbReference type="InterPro" id="IPR013547">
    <property type="entry name" value="P4H_N"/>
</dbReference>
<evidence type="ECO:0000256" key="1">
    <source>
        <dbReference type="ARBA" id="ARBA00001961"/>
    </source>
</evidence>
<dbReference type="InterPro" id="IPR045054">
    <property type="entry name" value="P4HA-like"/>
</dbReference>
<keyword evidence="7" id="KW-0256">Endoplasmic reticulum</keyword>
<dbReference type="Pfam" id="PF13640">
    <property type="entry name" value="2OG-FeII_Oxy_3"/>
    <property type="match status" value="1"/>
</dbReference>
<gene>
    <name evidence="15" type="primary">RvY_16550-1</name>
    <name evidence="15" type="synonym">RvY_16550.1</name>
    <name evidence="15" type="ORF">RvY_16550</name>
</gene>
<dbReference type="PANTHER" id="PTHR10869:SF244">
    <property type="entry name" value="PROLYL 4-HYDROXYLASE SUBUNIT ALPHA-2"/>
    <property type="match status" value="1"/>
</dbReference>
<evidence type="ECO:0000256" key="12">
    <source>
        <dbReference type="ARBA" id="ARBA00023180"/>
    </source>
</evidence>
<dbReference type="SUPFAM" id="SSF48452">
    <property type="entry name" value="TPR-like"/>
    <property type="match status" value="1"/>
</dbReference>
<dbReference type="SMART" id="SM00702">
    <property type="entry name" value="P4Hc"/>
    <property type="match status" value="1"/>
</dbReference>
<comment type="similarity">
    <text evidence="4">Belongs to the P4HA family.</text>
</comment>
<evidence type="ECO:0000256" key="13">
    <source>
        <dbReference type="SAM" id="SignalP"/>
    </source>
</evidence>
<comment type="cofactor">
    <cofactor evidence="1">
        <name>L-ascorbate</name>
        <dbReference type="ChEBI" id="CHEBI:38290"/>
    </cofactor>
</comment>
<keyword evidence="6" id="KW-0479">Metal-binding</keyword>
<dbReference type="Pfam" id="PF23558">
    <property type="entry name" value="TPR_P4H"/>
    <property type="match status" value="1"/>
</dbReference>
<keyword evidence="16" id="KW-1185">Reference proteome</keyword>
<dbReference type="InterPro" id="IPR006620">
    <property type="entry name" value="Pro_4_hyd_alph"/>
</dbReference>
<dbReference type="InterPro" id="IPR011990">
    <property type="entry name" value="TPR-like_helical_dom_sf"/>
</dbReference>
<evidence type="ECO:0000256" key="6">
    <source>
        <dbReference type="ARBA" id="ARBA00022723"/>
    </source>
</evidence>
<evidence type="ECO:0000256" key="3">
    <source>
        <dbReference type="ARBA" id="ARBA00004319"/>
    </source>
</evidence>
<evidence type="ECO:0000256" key="8">
    <source>
        <dbReference type="ARBA" id="ARBA00022896"/>
    </source>
</evidence>
<dbReference type="GO" id="GO:0004656">
    <property type="term" value="F:procollagen-proline 4-dioxygenase activity"/>
    <property type="evidence" value="ECO:0007669"/>
    <property type="project" value="UniProtKB-EC"/>
</dbReference>
<evidence type="ECO:0000256" key="5">
    <source>
        <dbReference type="ARBA" id="ARBA00012269"/>
    </source>
</evidence>
<keyword evidence="9" id="KW-0223">Dioxygenase</keyword>
<dbReference type="Pfam" id="PF08336">
    <property type="entry name" value="P4Ha_N"/>
    <property type="match status" value="1"/>
</dbReference>
<feature type="signal peptide" evidence="13">
    <location>
        <begin position="1"/>
        <end position="21"/>
    </location>
</feature>
<dbReference type="GO" id="GO:0005506">
    <property type="term" value="F:iron ion binding"/>
    <property type="evidence" value="ECO:0007669"/>
    <property type="project" value="InterPro"/>
</dbReference>
<dbReference type="OrthoDB" id="420380at2759"/>
<name>A0A1D1W584_RAMVA</name>
<keyword evidence="12" id="KW-0325">Glycoprotein</keyword>
<dbReference type="PANTHER" id="PTHR10869">
    <property type="entry name" value="PROLYL 4-HYDROXYLASE ALPHA SUBUNIT"/>
    <property type="match status" value="1"/>
</dbReference>
<dbReference type="Proteomes" id="UP000186922">
    <property type="component" value="Unassembled WGS sequence"/>
</dbReference>
<comment type="function">
    <text evidence="2">Catalyzes the post-translational formation of 4-hydroxyproline in -Xaa-Pro-Gly- sequences in collagens and other proteins.</text>
</comment>
<organism evidence="15 16">
    <name type="scientific">Ramazzottius varieornatus</name>
    <name type="common">Water bear</name>
    <name type="synonym">Tardigrade</name>
    <dbReference type="NCBI Taxonomy" id="947166"/>
    <lineage>
        <taxon>Eukaryota</taxon>
        <taxon>Metazoa</taxon>
        <taxon>Ecdysozoa</taxon>
        <taxon>Tardigrada</taxon>
        <taxon>Eutardigrada</taxon>
        <taxon>Parachela</taxon>
        <taxon>Hypsibioidea</taxon>
        <taxon>Ramazzottiidae</taxon>
        <taxon>Ramazzottius</taxon>
    </lineage>
</organism>
<accession>A0A1D1W584</accession>
<dbReference type="InterPro" id="IPR005123">
    <property type="entry name" value="Oxoglu/Fe-dep_dioxygenase_dom"/>
</dbReference>
<dbReference type="GO" id="GO:0031418">
    <property type="term" value="F:L-ascorbic acid binding"/>
    <property type="evidence" value="ECO:0007669"/>
    <property type="project" value="UniProtKB-KW"/>
</dbReference>
<evidence type="ECO:0000256" key="10">
    <source>
        <dbReference type="ARBA" id="ARBA00023002"/>
    </source>
</evidence>
<dbReference type="InterPro" id="IPR059068">
    <property type="entry name" value="TPR_P4H"/>
</dbReference>
<sequence>MDVLICGFLLSFLQLLCISRAEVFTSMAELENLIISEKDVVETLENYLAAEEARLLKVRRYTNEFKELYRKVAADGVEKFIAHPVNTYRLIKRLTTDWKEIEDSLNAPLGREYLQIVFNQRSVLTFPTDEDLTGVAVALSRLQDTYRIDSLSIAKGKIKGVAVSPSLTPAECFELGRVLYNFKDYDHSIDWMTTALQRFDDVPATELSNDTTSRVDVLEYLAFGNYMKGDVRTALRFTNQLLAYEPTHERAQNNIGYYEKEIAVRSEGRKKGDDGKTVVAKKGTIQVKPNNWETEKRLYEVLCRGEKQADASVDPRLKCYYAVPSPSFVVQPVKAELLNIDPDMLMYHQVVSDNEMTVIKMLAAPRLARATVQNSITGELETAHYRISKSAWLHKDDHEVIDRVNKRITAITGLDTDYAEELQIANYGIGGHYEPHFDFARKAEAKAFQSLGMGNRIATWLLYMSDVEAGGATVFPRLNKAFWPEKGSAVFWHNLHKNGEGDLRTRHAACPVLSGVKWVSNKWIHEYGQEFRRPCGLTPDGYEPEDSSNADIE</sequence>
<dbReference type="FunFam" id="1.25.40.10:FF:000006">
    <property type="entry name" value="Prolyl 4-hydroxylase subunit alpha 2"/>
    <property type="match status" value="1"/>
</dbReference>
<dbReference type="STRING" id="947166.A0A1D1W584"/>
<evidence type="ECO:0000256" key="7">
    <source>
        <dbReference type="ARBA" id="ARBA00022824"/>
    </source>
</evidence>
<evidence type="ECO:0000256" key="9">
    <source>
        <dbReference type="ARBA" id="ARBA00022964"/>
    </source>
</evidence>
<evidence type="ECO:0000256" key="4">
    <source>
        <dbReference type="ARBA" id="ARBA00006511"/>
    </source>
</evidence>
<keyword evidence="8" id="KW-0847">Vitamin C</keyword>
<keyword evidence="11" id="KW-0408">Iron</keyword>
<evidence type="ECO:0000313" key="15">
    <source>
        <dbReference type="EMBL" id="GAV06584.1"/>
    </source>
</evidence>
<keyword evidence="13" id="KW-0732">Signal</keyword>
<comment type="caution">
    <text evidence="15">The sequence shown here is derived from an EMBL/GenBank/DDBJ whole genome shotgun (WGS) entry which is preliminary data.</text>
</comment>
<evidence type="ECO:0000259" key="14">
    <source>
        <dbReference type="PROSITE" id="PS51471"/>
    </source>
</evidence>
<dbReference type="PROSITE" id="PS51471">
    <property type="entry name" value="FE2OG_OXY"/>
    <property type="match status" value="1"/>
</dbReference>
<evidence type="ECO:0000313" key="16">
    <source>
        <dbReference type="Proteomes" id="UP000186922"/>
    </source>
</evidence>
<comment type="subcellular location">
    <subcellularLocation>
        <location evidence="3">Endoplasmic reticulum lumen</location>
    </subcellularLocation>
</comment>
<evidence type="ECO:0000256" key="11">
    <source>
        <dbReference type="ARBA" id="ARBA00023004"/>
    </source>
</evidence>
<dbReference type="FunFam" id="2.60.120.620:FF:000001">
    <property type="entry name" value="Prolyl 4-hydroxylase subunit alpha 2"/>
    <property type="match status" value="1"/>
</dbReference>